<dbReference type="Pfam" id="PF07045">
    <property type="entry name" value="DUF1330"/>
    <property type="match status" value="1"/>
</dbReference>
<dbReference type="EMBL" id="CP000842">
    <property type="protein sequence ID" value="ABW32868.1"/>
    <property type="molecule type" value="Genomic_DNA"/>
</dbReference>
<evidence type="ECO:0000313" key="3">
    <source>
        <dbReference type="Proteomes" id="UP000000268"/>
    </source>
</evidence>
<keyword evidence="3" id="KW-1185">Reference proteome</keyword>
<dbReference type="Gene3D" id="3.30.70.100">
    <property type="match status" value="1"/>
</dbReference>
<dbReference type="InterPro" id="IPR011008">
    <property type="entry name" value="Dimeric_a/b-barrel"/>
</dbReference>
<proteinExistence type="predicted"/>
<dbReference type="KEGG" id="amr:AM1_E0099"/>
<keyword evidence="2" id="KW-0614">Plasmid</keyword>
<evidence type="ECO:0000259" key="1">
    <source>
        <dbReference type="Pfam" id="PF07045"/>
    </source>
</evidence>
<organism evidence="2 3">
    <name type="scientific">Acaryochloris marina (strain MBIC 11017)</name>
    <dbReference type="NCBI Taxonomy" id="329726"/>
    <lineage>
        <taxon>Bacteria</taxon>
        <taxon>Bacillati</taxon>
        <taxon>Cyanobacteriota</taxon>
        <taxon>Cyanophyceae</taxon>
        <taxon>Acaryochloridales</taxon>
        <taxon>Acaryochloridaceae</taxon>
        <taxon>Acaryochloris</taxon>
    </lineage>
</organism>
<dbReference type="AlphaFoldDB" id="A8ZPD2"/>
<gene>
    <name evidence="2" type="ordered locus">AM1_E0099</name>
</gene>
<dbReference type="RefSeq" id="WP_012167984.1">
    <property type="nucleotide sequence ID" value="NC_009930.1"/>
</dbReference>
<feature type="domain" description="DUF1330" evidence="1">
    <location>
        <begin position="68"/>
        <end position="150"/>
    </location>
</feature>
<evidence type="ECO:0000313" key="2">
    <source>
        <dbReference type="EMBL" id="ABW32868.1"/>
    </source>
</evidence>
<dbReference type="PANTHER" id="PTHR40257">
    <property type="match status" value="1"/>
</dbReference>
<sequence length="154" mass="17578">MQVNSQIDESVQQLCVWYGDGHDDLSPKADQWRLILERPANQPITLINFFKFRSIAEYPQDNHQISENISGQDAFNQYASISISTMERVGGRFLLVGPYEGVFLGQDEDWDLVAIGSYPNLESFMGLHTDLDYRNAYCHRKAACEHQKVILCSS</sequence>
<name>A8ZPD2_ACAM1</name>
<dbReference type="OrthoDB" id="8909581at2"/>
<dbReference type="Proteomes" id="UP000000268">
    <property type="component" value="Plasmid pREB5"/>
</dbReference>
<dbReference type="InterPro" id="IPR010753">
    <property type="entry name" value="DUF1330"/>
</dbReference>
<reference evidence="2 3" key="1">
    <citation type="journal article" date="2008" name="Proc. Natl. Acad. Sci. U.S.A.">
        <title>Niche adaptation and genome expansion in the chlorophyll d-producing cyanobacterium Acaryochloris marina.</title>
        <authorList>
            <person name="Swingley W.D."/>
            <person name="Chen M."/>
            <person name="Cheung P.C."/>
            <person name="Conrad A.L."/>
            <person name="Dejesa L.C."/>
            <person name="Hao J."/>
            <person name="Honchak B.M."/>
            <person name="Karbach L.E."/>
            <person name="Kurdoglu A."/>
            <person name="Lahiri S."/>
            <person name="Mastrian S.D."/>
            <person name="Miyashita H."/>
            <person name="Page L."/>
            <person name="Ramakrishna P."/>
            <person name="Satoh S."/>
            <person name="Sattley W.M."/>
            <person name="Shimada Y."/>
            <person name="Taylor H.L."/>
            <person name="Tomo T."/>
            <person name="Tsuchiya T."/>
            <person name="Wang Z.T."/>
            <person name="Raymond J."/>
            <person name="Mimuro M."/>
            <person name="Blankenship R.E."/>
            <person name="Touchman J.W."/>
        </authorList>
    </citation>
    <scope>NUCLEOTIDE SEQUENCE [LARGE SCALE GENOMIC DNA]</scope>
    <source>
        <strain evidence="3">MBIC 11017</strain>
        <plasmid evidence="3">Plasmid pREB5</plasmid>
    </source>
</reference>
<dbReference type="HOGENOM" id="CLU_131535_0_0_3"/>
<dbReference type="PANTHER" id="PTHR40257:SF1">
    <property type="entry name" value="DUF1330 DOMAIN-CONTAINING PROTEIN"/>
    <property type="match status" value="1"/>
</dbReference>
<dbReference type="SUPFAM" id="SSF54909">
    <property type="entry name" value="Dimeric alpha+beta barrel"/>
    <property type="match status" value="1"/>
</dbReference>
<protein>
    <recommendedName>
        <fullName evidence="1">DUF1330 domain-containing protein</fullName>
    </recommendedName>
</protein>
<geneLocation type="plasmid" evidence="2 3">
    <name>pREB5</name>
</geneLocation>
<accession>A8ZPD2</accession>